<dbReference type="EMBL" id="CP042806">
    <property type="protein sequence ID" value="QEE27747.1"/>
    <property type="molecule type" value="Genomic_DNA"/>
</dbReference>
<name>A0A5B9EBT1_9BACT</name>
<accession>A0A5B9EBT1</accession>
<organism evidence="2 3">
    <name type="scientific">Terriglobus albidus</name>
    <dbReference type="NCBI Taxonomy" id="1592106"/>
    <lineage>
        <taxon>Bacteria</taxon>
        <taxon>Pseudomonadati</taxon>
        <taxon>Acidobacteriota</taxon>
        <taxon>Terriglobia</taxon>
        <taxon>Terriglobales</taxon>
        <taxon>Acidobacteriaceae</taxon>
        <taxon>Terriglobus</taxon>
    </lineage>
</organism>
<reference evidence="2 3" key="1">
    <citation type="submission" date="2019-08" db="EMBL/GenBank/DDBJ databases">
        <title>Complete genome sequence of Terriglobus albidus strain ORNL.</title>
        <authorList>
            <person name="Podar M."/>
        </authorList>
    </citation>
    <scope>NUCLEOTIDE SEQUENCE [LARGE SCALE GENOMIC DNA]</scope>
    <source>
        <strain evidence="2 3">ORNL</strain>
    </source>
</reference>
<proteinExistence type="predicted"/>
<gene>
    <name evidence="2" type="ORF">FTW19_06910</name>
</gene>
<evidence type="ECO:0008006" key="4">
    <source>
        <dbReference type="Google" id="ProtNLM"/>
    </source>
</evidence>
<sequence length="117" mass="12500">MNRQTVTRAAFAIAFTAMTLAPTAHAASFFKKGTPDTQTSMKKAGKTIKFTVRNDSNEARELRIGDDVVTIAAKSSKQLEAADGTRVYSNTATDKVAAGTLMVQLSKDMNNATLALN</sequence>
<protein>
    <recommendedName>
        <fullName evidence="4">Copper-binding protein</fullName>
    </recommendedName>
</protein>
<dbReference type="KEGG" id="talb:FTW19_06910"/>
<evidence type="ECO:0000313" key="2">
    <source>
        <dbReference type="EMBL" id="QEE27747.1"/>
    </source>
</evidence>
<dbReference type="RefSeq" id="WP_147646937.1">
    <property type="nucleotide sequence ID" value="NZ_CP042806.1"/>
</dbReference>
<evidence type="ECO:0000256" key="1">
    <source>
        <dbReference type="SAM" id="SignalP"/>
    </source>
</evidence>
<keyword evidence="1" id="KW-0732">Signal</keyword>
<feature type="signal peptide" evidence="1">
    <location>
        <begin position="1"/>
        <end position="26"/>
    </location>
</feature>
<feature type="chain" id="PRO_5022699253" description="Copper-binding protein" evidence="1">
    <location>
        <begin position="27"/>
        <end position="117"/>
    </location>
</feature>
<dbReference type="Proteomes" id="UP000321820">
    <property type="component" value="Chromosome"/>
</dbReference>
<evidence type="ECO:0000313" key="3">
    <source>
        <dbReference type="Proteomes" id="UP000321820"/>
    </source>
</evidence>
<keyword evidence="3" id="KW-1185">Reference proteome</keyword>
<dbReference type="AlphaFoldDB" id="A0A5B9EBT1"/>